<feature type="signal peptide" evidence="1">
    <location>
        <begin position="1"/>
        <end position="22"/>
    </location>
</feature>
<accession>A0A4R6STY2</accession>
<dbReference type="EMBL" id="SNYC01000005">
    <property type="protein sequence ID" value="TDQ08230.1"/>
    <property type="molecule type" value="Genomic_DNA"/>
</dbReference>
<evidence type="ECO:0000313" key="2">
    <source>
        <dbReference type="EMBL" id="TDQ08230.1"/>
    </source>
</evidence>
<evidence type="ECO:0000313" key="3">
    <source>
        <dbReference type="Proteomes" id="UP000295620"/>
    </source>
</evidence>
<evidence type="ECO:0008006" key="4">
    <source>
        <dbReference type="Google" id="ProtNLM"/>
    </source>
</evidence>
<gene>
    <name evidence="2" type="ORF">ATK78_2738</name>
</gene>
<protein>
    <recommendedName>
        <fullName evidence="4">Nuclear transport factor 2 family protein</fullName>
    </recommendedName>
</protein>
<proteinExistence type="predicted"/>
<keyword evidence="1" id="KW-0732">Signal</keyword>
<feature type="chain" id="PRO_5021010780" description="Nuclear transport factor 2 family protein" evidence="1">
    <location>
        <begin position="23"/>
        <end position="173"/>
    </location>
</feature>
<dbReference type="Proteomes" id="UP000295620">
    <property type="component" value="Unassembled WGS sequence"/>
</dbReference>
<evidence type="ECO:0000256" key="1">
    <source>
        <dbReference type="SAM" id="SignalP"/>
    </source>
</evidence>
<name>A0A4R6STY2_9SPHI</name>
<dbReference type="OrthoDB" id="8754772at2"/>
<keyword evidence="3" id="KW-1185">Reference proteome</keyword>
<reference evidence="2 3" key="1">
    <citation type="submission" date="2019-03" db="EMBL/GenBank/DDBJ databases">
        <title>Genomic Encyclopedia of Archaeal and Bacterial Type Strains, Phase II (KMG-II): from individual species to whole genera.</title>
        <authorList>
            <person name="Goeker M."/>
        </authorList>
    </citation>
    <scope>NUCLEOTIDE SEQUENCE [LARGE SCALE GENOMIC DNA]</scope>
    <source>
        <strain evidence="2 3">DSM 19035</strain>
    </source>
</reference>
<dbReference type="AlphaFoldDB" id="A0A4R6STY2"/>
<organism evidence="2 3">
    <name type="scientific">Pedobacter metabolipauper</name>
    <dbReference type="NCBI Taxonomy" id="425513"/>
    <lineage>
        <taxon>Bacteria</taxon>
        <taxon>Pseudomonadati</taxon>
        <taxon>Bacteroidota</taxon>
        <taxon>Sphingobacteriia</taxon>
        <taxon>Sphingobacteriales</taxon>
        <taxon>Sphingobacteriaceae</taxon>
        <taxon>Pedobacter</taxon>
    </lineage>
</organism>
<sequence length="173" mass="19719">MNKFTFPTALLFIIVFTLSGYAQTKTKFGDDVGTLNGIIKAFYASMSVKKGQLPSYERDSLLHFPGALVGFPQIDKSGKTVMRMVTIKQFHTEEDASMAKTGYYEKQIASKVQKFGSLYHVWSTYETRYVAGGPIIGRGIDSIELFYDGNRFWVLSCFYDIERKDRPLPKEYL</sequence>
<comment type="caution">
    <text evidence="2">The sequence shown here is derived from an EMBL/GenBank/DDBJ whole genome shotgun (WGS) entry which is preliminary data.</text>
</comment>
<dbReference type="RefSeq" id="WP_133576625.1">
    <property type="nucleotide sequence ID" value="NZ_SNYC01000005.1"/>
</dbReference>